<dbReference type="InterPro" id="IPR022385">
    <property type="entry name" value="Rhs_assc_core"/>
</dbReference>
<keyword evidence="5" id="KW-1185">Reference proteome</keyword>
<evidence type="ECO:0000313" key="5">
    <source>
        <dbReference type="Proteomes" id="UP000236220"/>
    </source>
</evidence>
<dbReference type="NCBIfam" id="TIGR03696">
    <property type="entry name" value="Rhs_assc_core"/>
    <property type="match status" value="1"/>
</dbReference>
<protein>
    <submittedName>
        <fullName evidence="4">RHS domain-containing protein</fullName>
    </submittedName>
</protein>
<feature type="chain" id="PRO_5014476866" evidence="2">
    <location>
        <begin position="33"/>
        <end position="313"/>
    </location>
</feature>
<keyword evidence="2" id="KW-0732">Signal</keyword>
<evidence type="ECO:0000256" key="1">
    <source>
        <dbReference type="ARBA" id="ARBA00022737"/>
    </source>
</evidence>
<dbReference type="AlphaFoldDB" id="A0A2K1Q478"/>
<evidence type="ECO:0000313" key="4">
    <source>
        <dbReference type="EMBL" id="PNS09845.1"/>
    </source>
</evidence>
<dbReference type="Proteomes" id="UP000236220">
    <property type="component" value="Unassembled WGS sequence"/>
</dbReference>
<dbReference type="InterPro" id="IPR050708">
    <property type="entry name" value="T6SS_VgrG/RHS"/>
</dbReference>
<comment type="caution">
    <text evidence="4">The sequence shown here is derived from an EMBL/GenBank/DDBJ whole genome shotgun (WGS) entry which is preliminary data.</text>
</comment>
<dbReference type="InterPro" id="IPR056823">
    <property type="entry name" value="TEN-like_YD-shell"/>
</dbReference>
<gene>
    <name evidence="4" type="ORF">Lysil_1474</name>
</gene>
<proteinExistence type="predicted"/>
<reference evidence="4 5" key="1">
    <citation type="submission" date="2017-08" db="EMBL/GenBank/DDBJ databases">
        <title>Lysobacter sylvestris genome.</title>
        <authorList>
            <person name="Zhang D.-C."/>
            <person name="Albuquerque L."/>
            <person name="Franca L."/>
            <person name="Froufe H.J.C."/>
            <person name="Barroso C."/>
            <person name="Egas C."/>
            <person name="Da Costa M."/>
            <person name="Margesin R."/>
        </authorList>
    </citation>
    <scope>NUCLEOTIDE SEQUENCE [LARGE SCALE GENOMIC DNA]</scope>
    <source>
        <strain evidence="4 5">AM20-91</strain>
    </source>
</reference>
<accession>A0A2K1Q478</accession>
<sequence length="313" mass="33330">MLRGMAVQRIGKILYAICLLLLAILMTPVAQAQVVEYVHTDALGSPVAITNESAQVIDRTDYEPYGNLIGKVNNDRPGYTGHVMDSATGLTYMQQRYYDPTIGRFLSTDPVAADANTGSLFNRYWYASNNPYRFTDPDGRCDNSPSSFCNFVKGIVLAVHDTIAPIANAIADPDGTKIDGSYDRFGPGSNPMTQGGYKFGGALITAEAIKAPSTVAGAVVDAKAPVALTEAQTKNLARFNSKLPAANTGTTVERTGKGVTFTSEVPGKVPGSQATYQKTVNSAGQTTGYTKTTTAPSGQVIHVKDKFPDKPQN</sequence>
<organism evidence="4 5">
    <name type="scientific">Solilutibacter silvestris</name>
    <dbReference type="NCBI Taxonomy" id="1645665"/>
    <lineage>
        <taxon>Bacteria</taxon>
        <taxon>Pseudomonadati</taxon>
        <taxon>Pseudomonadota</taxon>
        <taxon>Gammaproteobacteria</taxon>
        <taxon>Lysobacterales</taxon>
        <taxon>Lysobacteraceae</taxon>
        <taxon>Solilutibacter</taxon>
    </lineage>
</organism>
<evidence type="ECO:0000256" key="2">
    <source>
        <dbReference type="SAM" id="SignalP"/>
    </source>
</evidence>
<feature type="signal peptide" evidence="2">
    <location>
        <begin position="1"/>
        <end position="32"/>
    </location>
</feature>
<dbReference type="PANTHER" id="PTHR32305:SF15">
    <property type="entry name" value="PROTEIN RHSA-RELATED"/>
    <property type="match status" value="1"/>
</dbReference>
<keyword evidence="1" id="KW-0677">Repeat</keyword>
<name>A0A2K1Q478_9GAMM</name>
<dbReference type="OrthoDB" id="6904246at2"/>
<dbReference type="Gene3D" id="2.180.10.10">
    <property type="entry name" value="RHS repeat-associated core"/>
    <property type="match status" value="1"/>
</dbReference>
<evidence type="ECO:0000259" key="3">
    <source>
        <dbReference type="Pfam" id="PF25023"/>
    </source>
</evidence>
<dbReference type="Pfam" id="PF25023">
    <property type="entry name" value="TEN_YD-shell"/>
    <property type="match status" value="1"/>
</dbReference>
<dbReference type="PANTHER" id="PTHR32305">
    <property type="match status" value="1"/>
</dbReference>
<feature type="domain" description="Teneurin-like YD-shell" evidence="3">
    <location>
        <begin position="30"/>
        <end position="131"/>
    </location>
</feature>
<dbReference type="EMBL" id="NPZB01000001">
    <property type="protein sequence ID" value="PNS09845.1"/>
    <property type="molecule type" value="Genomic_DNA"/>
</dbReference>